<name>A0A538TQM3_UNCEI</name>
<evidence type="ECO:0000313" key="2">
    <source>
        <dbReference type="EMBL" id="TMQ65929.1"/>
    </source>
</evidence>
<feature type="transmembrane region" description="Helical" evidence="1">
    <location>
        <begin position="101"/>
        <end position="119"/>
    </location>
</feature>
<sequence>MVHIPALWIPLLLSSVLVFIVSAIIHMVLGYHRSDYKKLPSEDAVLEALRKFNIPPGDYHFPRPDSMKAMKDPAFIEKCTKGPIGMMTVMKAGPPSMGRELFQWFVYIVVVGIFAAYVAGRALAPGAPYLAVFRFVGTTAFACYSMGLIQNHIWYKRSRSATLKSMFDGLVYACLTAGVFGWLWPD</sequence>
<accession>A0A538TQM3</accession>
<dbReference type="AlphaFoldDB" id="A0A538TQM3"/>
<keyword evidence="1" id="KW-0812">Transmembrane</keyword>
<comment type="caution">
    <text evidence="2">The sequence shown here is derived from an EMBL/GenBank/DDBJ whole genome shotgun (WGS) entry which is preliminary data.</text>
</comment>
<keyword evidence="1" id="KW-0472">Membrane</keyword>
<reference evidence="2 3" key="1">
    <citation type="journal article" date="2019" name="Nat. Microbiol.">
        <title>Mediterranean grassland soil C-N compound turnover is dependent on rainfall and depth, and is mediated by genomically divergent microorganisms.</title>
        <authorList>
            <person name="Diamond S."/>
            <person name="Andeer P.F."/>
            <person name="Li Z."/>
            <person name="Crits-Christoph A."/>
            <person name="Burstein D."/>
            <person name="Anantharaman K."/>
            <person name="Lane K.R."/>
            <person name="Thomas B.C."/>
            <person name="Pan C."/>
            <person name="Northen T.R."/>
            <person name="Banfield J.F."/>
        </authorList>
    </citation>
    <scope>NUCLEOTIDE SEQUENCE [LARGE SCALE GENOMIC DNA]</scope>
    <source>
        <strain evidence="2">WS_9</strain>
    </source>
</reference>
<organism evidence="2 3">
    <name type="scientific">Eiseniibacteriota bacterium</name>
    <dbReference type="NCBI Taxonomy" id="2212470"/>
    <lineage>
        <taxon>Bacteria</taxon>
        <taxon>Candidatus Eiseniibacteriota</taxon>
    </lineage>
</organism>
<dbReference type="EMBL" id="VBOZ01000010">
    <property type="protein sequence ID" value="TMQ65929.1"/>
    <property type="molecule type" value="Genomic_DNA"/>
</dbReference>
<protein>
    <submittedName>
        <fullName evidence="2">Uncharacterized protein</fullName>
    </submittedName>
</protein>
<feature type="transmembrane region" description="Helical" evidence="1">
    <location>
        <begin position="6"/>
        <end position="29"/>
    </location>
</feature>
<keyword evidence="1" id="KW-1133">Transmembrane helix</keyword>
<feature type="transmembrane region" description="Helical" evidence="1">
    <location>
        <begin position="166"/>
        <end position="184"/>
    </location>
</feature>
<proteinExistence type="predicted"/>
<evidence type="ECO:0000313" key="3">
    <source>
        <dbReference type="Proteomes" id="UP000317691"/>
    </source>
</evidence>
<evidence type="ECO:0000256" key="1">
    <source>
        <dbReference type="SAM" id="Phobius"/>
    </source>
</evidence>
<gene>
    <name evidence="2" type="ORF">E6K79_03415</name>
</gene>
<feature type="transmembrane region" description="Helical" evidence="1">
    <location>
        <begin position="131"/>
        <end position="154"/>
    </location>
</feature>
<dbReference type="Proteomes" id="UP000317691">
    <property type="component" value="Unassembled WGS sequence"/>
</dbReference>